<comment type="function">
    <text evidence="1">VSG forms a coat on the surface of the parasite. The trypanosome evades the immune response of the host by expressing a series of antigenically distinct VSGs from an estimated 1000 VSG genes.</text>
</comment>
<evidence type="ECO:0000256" key="5">
    <source>
        <dbReference type="ARBA" id="ARBA00022729"/>
    </source>
</evidence>
<evidence type="ECO:0000256" key="8">
    <source>
        <dbReference type="ARBA" id="ARBA00023288"/>
    </source>
</evidence>
<protein>
    <submittedName>
        <fullName evidence="10">Variant surface glycoprotein 1125.5631</fullName>
    </submittedName>
</protein>
<evidence type="ECO:0000256" key="3">
    <source>
        <dbReference type="ARBA" id="ARBA00022475"/>
    </source>
</evidence>
<dbReference type="InterPro" id="IPR025932">
    <property type="entry name" value="Trypano_VSG_B_N_dom"/>
</dbReference>
<proteinExistence type="predicted"/>
<dbReference type="GO" id="GO:0005886">
    <property type="term" value="C:plasma membrane"/>
    <property type="evidence" value="ECO:0007669"/>
    <property type="project" value="UniProtKB-SubCell"/>
</dbReference>
<keyword evidence="3" id="KW-1003">Cell membrane</keyword>
<keyword evidence="7" id="KW-0325">Glycoprotein</keyword>
<dbReference type="GO" id="GO:0098552">
    <property type="term" value="C:side of membrane"/>
    <property type="evidence" value="ECO:0007669"/>
    <property type="project" value="UniProtKB-KW"/>
</dbReference>
<feature type="domain" description="Trypanosome variant surface glycoprotein B-type N-terminal" evidence="9">
    <location>
        <begin position="1"/>
        <end position="270"/>
    </location>
</feature>
<keyword evidence="4" id="KW-0336">GPI-anchor</keyword>
<evidence type="ECO:0000256" key="2">
    <source>
        <dbReference type="ARBA" id="ARBA00004609"/>
    </source>
</evidence>
<evidence type="ECO:0000313" key="10">
    <source>
        <dbReference type="EMBL" id="APD75681.1"/>
    </source>
</evidence>
<dbReference type="AlphaFoldDB" id="A0A1J0RCT1"/>
<evidence type="ECO:0000256" key="7">
    <source>
        <dbReference type="ARBA" id="ARBA00023180"/>
    </source>
</evidence>
<dbReference type="EMBL" id="KX701725">
    <property type="protein sequence ID" value="APD75681.1"/>
    <property type="molecule type" value="Genomic_DNA"/>
</dbReference>
<keyword evidence="8" id="KW-0449">Lipoprotein</keyword>
<comment type="subcellular location">
    <subcellularLocation>
        <location evidence="2">Cell membrane</location>
        <topology evidence="2">Lipid-anchor</topology>
        <topology evidence="2">GPI-anchor</topology>
    </subcellularLocation>
</comment>
<reference evidence="10" key="1">
    <citation type="submission" date="2016-08" db="EMBL/GenBank/DDBJ databases">
        <title>VSG repertoire of Trypanosoma brucei EATRO 1125.</title>
        <authorList>
            <person name="Cross G.A."/>
        </authorList>
    </citation>
    <scope>NUCLEOTIDE SEQUENCE</scope>
    <source>
        <strain evidence="10">EATRO 1125</strain>
    </source>
</reference>
<dbReference type="Pfam" id="PF13206">
    <property type="entry name" value="VSG_B"/>
    <property type="match status" value="1"/>
</dbReference>
<organism evidence="10">
    <name type="scientific">Trypanosoma brucei</name>
    <dbReference type="NCBI Taxonomy" id="5691"/>
    <lineage>
        <taxon>Eukaryota</taxon>
        <taxon>Discoba</taxon>
        <taxon>Euglenozoa</taxon>
        <taxon>Kinetoplastea</taxon>
        <taxon>Metakinetoplastina</taxon>
        <taxon>Trypanosomatida</taxon>
        <taxon>Trypanosomatidae</taxon>
        <taxon>Trypanosoma</taxon>
    </lineage>
</organism>
<name>A0A1J0RCT1_9TRYP</name>
<evidence type="ECO:0000259" key="9">
    <source>
        <dbReference type="Pfam" id="PF13206"/>
    </source>
</evidence>
<keyword evidence="6" id="KW-0472">Membrane</keyword>
<evidence type="ECO:0000256" key="6">
    <source>
        <dbReference type="ARBA" id="ARBA00023136"/>
    </source>
</evidence>
<keyword evidence="5" id="KW-0732">Signal</keyword>
<evidence type="ECO:0000256" key="1">
    <source>
        <dbReference type="ARBA" id="ARBA00002523"/>
    </source>
</evidence>
<accession>A0A1J0RCT1</accession>
<sequence length="272" mass="29078">MNMTVSTTEWQNQVDELSQKSNYAEYRAEKKGVYDNFNWEDYYTHWKEARAQTKQPGKAWHESNVRIDQNRPSAAATQMINLTAAKAMQLLSALQAEPAEGSTLLVGEINKLLGEAACGAEQSPKAAAPFCSDITGGATTKATKCTTATAGNSISNDLICLCNVQASDDKCTKNGPTGTNMAHANNLKDDSLAALNSECQKTNNPRPLTEKIAGVIARLAGLLGTQKTVDGKLLLGKTQTNNCQASNEACIDYAEKVGGTANSITTIPWVGN</sequence>
<evidence type="ECO:0000256" key="4">
    <source>
        <dbReference type="ARBA" id="ARBA00022622"/>
    </source>
</evidence>